<dbReference type="Pfam" id="PF00294">
    <property type="entry name" value="PfkB"/>
    <property type="match status" value="1"/>
</dbReference>
<name>W6MBY3_9GAMM</name>
<comment type="similarity">
    <text evidence="1 4">Belongs to the carbohydrate kinase PfkB family.</text>
</comment>
<feature type="domain" description="Carbohydrate kinase PfkB" evidence="5">
    <location>
        <begin position="1"/>
        <end position="262"/>
    </location>
</feature>
<dbReference type="SUPFAM" id="SSF53613">
    <property type="entry name" value="Ribokinase-like"/>
    <property type="match status" value="1"/>
</dbReference>
<evidence type="ECO:0000256" key="2">
    <source>
        <dbReference type="ARBA" id="ARBA00022679"/>
    </source>
</evidence>
<evidence type="ECO:0000256" key="4">
    <source>
        <dbReference type="RuleBase" id="RU003704"/>
    </source>
</evidence>
<dbReference type="PRINTS" id="PR00990">
    <property type="entry name" value="RIBOKINASE"/>
</dbReference>
<keyword evidence="3 4" id="KW-0418">Kinase</keyword>
<keyword evidence="2 4" id="KW-0808">Transferase</keyword>
<reference evidence="6" key="2">
    <citation type="submission" date="2014-03" db="EMBL/GenBank/DDBJ databases">
        <title>Candidatus Competibacter-lineage genomes retrieved from metagenomes reveal functional metabolic diversity.</title>
        <authorList>
            <person name="McIlroy S.J."/>
            <person name="Albertsen M."/>
            <person name="Andresen E.K."/>
            <person name="Saunders A.M."/>
            <person name="Kristiansen R."/>
            <person name="Stokholm-Bjerregaard M."/>
            <person name="Nielsen K.L."/>
            <person name="Nielsen P.H."/>
        </authorList>
    </citation>
    <scope>NUCLEOTIDE SEQUENCE</scope>
    <source>
        <strain evidence="6">Run_A_D11</strain>
    </source>
</reference>
<dbReference type="InterPro" id="IPR002139">
    <property type="entry name" value="Ribo/fructo_kinase"/>
</dbReference>
<dbReference type="AlphaFoldDB" id="W6MBY3"/>
<sequence length="283" mass="29151">MARIVVIGSVARDDVIHLTEPLRAGGHLNGVPTHTRLGGGGANTAVALAAAGHQVTLLAAIGRDAVGEALLAELAAASVITTALAHLDQPTTRSYILVDPLGERTVINVARCEEAAPPQRLLDLPADVVYVRSRRLDLAPLLAAKANDSLIIAHAPPIEPGMRPAHVVVASLSDLTADQGKSRAVLGKTVSNGLARWTVLTAGGAGAHAYGTTEALATPAQRVRPIDTTGAGDAFAAGLIHALLEHRPMAEALTLAVRFGTEATLWPTSGLPAAAVHRLLQEI</sequence>
<dbReference type="GO" id="GO:0016301">
    <property type="term" value="F:kinase activity"/>
    <property type="evidence" value="ECO:0007669"/>
    <property type="project" value="UniProtKB-KW"/>
</dbReference>
<organism evidence="6 7">
    <name type="scientific">Candidatus Competibacter denitrificans Run_A_D11</name>
    <dbReference type="NCBI Taxonomy" id="1400863"/>
    <lineage>
        <taxon>Bacteria</taxon>
        <taxon>Pseudomonadati</taxon>
        <taxon>Pseudomonadota</taxon>
        <taxon>Gammaproteobacteria</taxon>
        <taxon>Candidatus Competibacteraceae</taxon>
        <taxon>Candidatus Competibacter</taxon>
    </lineage>
</organism>
<dbReference type="InterPro" id="IPR029056">
    <property type="entry name" value="Ribokinase-like"/>
</dbReference>
<protein>
    <submittedName>
        <fullName evidence="6">Carbohydrate kinase, PfkB family protein</fullName>
    </submittedName>
</protein>
<evidence type="ECO:0000313" key="7">
    <source>
        <dbReference type="Proteomes" id="UP000035760"/>
    </source>
</evidence>
<evidence type="ECO:0000256" key="3">
    <source>
        <dbReference type="ARBA" id="ARBA00022777"/>
    </source>
</evidence>
<reference evidence="6" key="1">
    <citation type="submission" date="2013-07" db="EMBL/GenBank/DDBJ databases">
        <authorList>
            <person name="McIlroy S."/>
        </authorList>
    </citation>
    <scope>NUCLEOTIDE SEQUENCE [LARGE SCALE GENOMIC DNA]</scope>
    <source>
        <strain evidence="6">Run_A_D11</strain>
    </source>
</reference>
<proteinExistence type="inferred from homology"/>
<evidence type="ECO:0000259" key="5">
    <source>
        <dbReference type="Pfam" id="PF00294"/>
    </source>
</evidence>
<evidence type="ECO:0000313" key="6">
    <source>
        <dbReference type="EMBL" id="CDI03760.1"/>
    </source>
</evidence>
<comment type="caution">
    <text evidence="6">The sequence shown here is derived from an EMBL/GenBank/DDBJ whole genome shotgun (WGS) entry which is preliminary data.</text>
</comment>
<evidence type="ECO:0000256" key="1">
    <source>
        <dbReference type="ARBA" id="ARBA00010688"/>
    </source>
</evidence>
<dbReference type="GO" id="GO:0006796">
    <property type="term" value="P:phosphate-containing compound metabolic process"/>
    <property type="evidence" value="ECO:0007669"/>
    <property type="project" value="UniProtKB-ARBA"/>
</dbReference>
<dbReference type="InterPro" id="IPR011611">
    <property type="entry name" value="PfkB_dom"/>
</dbReference>
<dbReference type="Proteomes" id="UP000035760">
    <property type="component" value="Unassembled WGS sequence"/>
</dbReference>
<dbReference type="PANTHER" id="PTHR10584:SF166">
    <property type="entry name" value="RIBOKINASE"/>
    <property type="match status" value="1"/>
</dbReference>
<dbReference type="InterPro" id="IPR002173">
    <property type="entry name" value="Carboh/pur_kinase_PfkB_CS"/>
</dbReference>
<dbReference type="OrthoDB" id="6212648at2"/>
<dbReference type="Gene3D" id="3.40.1190.20">
    <property type="match status" value="1"/>
</dbReference>
<dbReference type="PANTHER" id="PTHR10584">
    <property type="entry name" value="SUGAR KINASE"/>
    <property type="match status" value="1"/>
</dbReference>
<accession>W6MBY3</accession>
<dbReference type="PROSITE" id="PS00584">
    <property type="entry name" value="PFKB_KINASES_2"/>
    <property type="match status" value="1"/>
</dbReference>
<gene>
    <name evidence="6" type="ORF">BN873_630013</name>
</gene>
<keyword evidence="7" id="KW-1185">Reference proteome</keyword>
<dbReference type="RefSeq" id="WP_048674835.1">
    <property type="nucleotide sequence ID" value="NZ_CBTJ020000073.1"/>
</dbReference>
<dbReference type="STRING" id="1400863.BN873_630013"/>
<dbReference type="EMBL" id="CBTJ020000073">
    <property type="protein sequence ID" value="CDI03760.1"/>
    <property type="molecule type" value="Genomic_DNA"/>
</dbReference>